<dbReference type="InterPro" id="IPR011711">
    <property type="entry name" value="GntR_C"/>
</dbReference>
<gene>
    <name evidence="5" type="ORF">SAMN05421753_11720</name>
</gene>
<dbReference type="SUPFAM" id="SSF46785">
    <property type="entry name" value="Winged helix' DNA-binding domain"/>
    <property type="match status" value="1"/>
</dbReference>
<protein>
    <submittedName>
        <fullName evidence="5">DNA-binding transcriptional regulator, GntR family</fullName>
    </submittedName>
</protein>
<dbReference type="PANTHER" id="PTHR43537">
    <property type="entry name" value="TRANSCRIPTIONAL REGULATOR, GNTR FAMILY"/>
    <property type="match status" value="1"/>
</dbReference>
<dbReference type="EMBL" id="FOQD01000017">
    <property type="protein sequence ID" value="SFJ24455.1"/>
    <property type="molecule type" value="Genomic_DNA"/>
</dbReference>
<dbReference type="SUPFAM" id="SSF48008">
    <property type="entry name" value="GntR ligand-binding domain-like"/>
    <property type="match status" value="1"/>
</dbReference>
<dbReference type="Gene3D" id="1.20.120.530">
    <property type="entry name" value="GntR ligand-binding domain-like"/>
    <property type="match status" value="1"/>
</dbReference>
<dbReference type="PANTHER" id="PTHR43537:SF24">
    <property type="entry name" value="GLUCONATE OPERON TRANSCRIPTIONAL REPRESSOR"/>
    <property type="match status" value="1"/>
</dbReference>
<dbReference type="Gene3D" id="1.10.10.10">
    <property type="entry name" value="Winged helix-like DNA-binding domain superfamily/Winged helix DNA-binding domain"/>
    <property type="match status" value="1"/>
</dbReference>
<name>A0A1I3PSR0_9PLAN</name>
<keyword evidence="1" id="KW-0805">Transcription regulation</keyword>
<organism evidence="5 6">
    <name type="scientific">Planctomicrobium piriforme</name>
    <dbReference type="NCBI Taxonomy" id="1576369"/>
    <lineage>
        <taxon>Bacteria</taxon>
        <taxon>Pseudomonadati</taxon>
        <taxon>Planctomycetota</taxon>
        <taxon>Planctomycetia</taxon>
        <taxon>Planctomycetales</taxon>
        <taxon>Planctomycetaceae</taxon>
        <taxon>Planctomicrobium</taxon>
    </lineage>
</organism>
<dbReference type="InterPro" id="IPR000524">
    <property type="entry name" value="Tscrpt_reg_HTH_GntR"/>
</dbReference>
<dbReference type="InterPro" id="IPR036390">
    <property type="entry name" value="WH_DNA-bd_sf"/>
</dbReference>
<dbReference type="SMART" id="SM00895">
    <property type="entry name" value="FCD"/>
    <property type="match status" value="1"/>
</dbReference>
<evidence type="ECO:0000259" key="4">
    <source>
        <dbReference type="PROSITE" id="PS50949"/>
    </source>
</evidence>
<dbReference type="InterPro" id="IPR008920">
    <property type="entry name" value="TF_FadR/GntR_C"/>
</dbReference>
<keyword evidence="6" id="KW-1185">Reference proteome</keyword>
<keyword evidence="3" id="KW-0804">Transcription</keyword>
<evidence type="ECO:0000313" key="5">
    <source>
        <dbReference type="EMBL" id="SFJ24455.1"/>
    </source>
</evidence>
<sequence length="234" mass="26176">MGINRQSMSDRIRAVLEQRIIDGTLPPGSRLLELEIAKEFNTSQTPVREALESLHSLRLVESERYRGTYVRAITDREMDEAYSVRGALEQLAAELAAPKLKGNVSELREILQNLHSAAADGDTHGYALHNDEFHRAIVDASDNTLLIEAWQSLGFEARVRIHLSRRHEPHLVARAAEHDPAVDALEQGDGATAGRFLREHAELCRLRWKQRHLEGRETAIPHGDALPVPATVLS</sequence>
<dbReference type="SMART" id="SM00345">
    <property type="entry name" value="HTH_GNTR"/>
    <property type="match status" value="1"/>
</dbReference>
<dbReference type="Proteomes" id="UP000199518">
    <property type="component" value="Unassembled WGS sequence"/>
</dbReference>
<dbReference type="Pfam" id="PF07729">
    <property type="entry name" value="FCD"/>
    <property type="match status" value="1"/>
</dbReference>
<evidence type="ECO:0000256" key="3">
    <source>
        <dbReference type="ARBA" id="ARBA00023163"/>
    </source>
</evidence>
<accession>A0A1I3PSR0</accession>
<dbReference type="InterPro" id="IPR036388">
    <property type="entry name" value="WH-like_DNA-bd_sf"/>
</dbReference>
<dbReference type="OrthoDB" id="287672at2"/>
<dbReference type="AlphaFoldDB" id="A0A1I3PSR0"/>
<evidence type="ECO:0000256" key="2">
    <source>
        <dbReference type="ARBA" id="ARBA00023125"/>
    </source>
</evidence>
<dbReference type="CDD" id="cd07377">
    <property type="entry name" value="WHTH_GntR"/>
    <property type="match status" value="1"/>
</dbReference>
<dbReference type="STRING" id="1576369.SAMN05421753_11720"/>
<dbReference type="GO" id="GO:0003677">
    <property type="term" value="F:DNA binding"/>
    <property type="evidence" value="ECO:0007669"/>
    <property type="project" value="UniProtKB-KW"/>
</dbReference>
<dbReference type="Pfam" id="PF00392">
    <property type="entry name" value="GntR"/>
    <property type="match status" value="1"/>
</dbReference>
<evidence type="ECO:0000313" key="6">
    <source>
        <dbReference type="Proteomes" id="UP000199518"/>
    </source>
</evidence>
<dbReference type="GO" id="GO:0003700">
    <property type="term" value="F:DNA-binding transcription factor activity"/>
    <property type="evidence" value="ECO:0007669"/>
    <property type="project" value="InterPro"/>
</dbReference>
<keyword evidence="2 5" id="KW-0238">DNA-binding</keyword>
<proteinExistence type="predicted"/>
<reference evidence="6" key="1">
    <citation type="submission" date="2016-10" db="EMBL/GenBank/DDBJ databases">
        <authorList>
            <person name="Varghese N."/>
            <person name="Submissions S."/>
        </authorList>
    </citation>
    <scope>NUCLEOTIDE SEQUENCE [LARGE SCALE GENOMIC DNA]</scope>
    <source>
        <strain evidence="6">DSM 26348</strain>
    </source>
</reference>
<evidence type="ECO:0000256" key="1">
    <source>
        <dbReference type="ARBA" id="ARBA00023015"/>
    </source>
</evidence>
<feature type="domain" description="HTH gntR-type" evidence="4">
    <location>
        <begin position="6"/>
        <end position="73"/>
    </location>
</feature>
<dbReference type="PROSITE" id="PS50949">
    <property type="entry name" value="HTH_GNTR"/>
    <property type="match status" value="1"/>
</dbReference>